<feature type="transmembrane region" description="Helical" evidence="1">
    <location>
        <begin position="36"/>
        <end position="54"/>
    </location>
</feature>
<dbReference type="STRING" id="439292.Bsel_0030"/>
<feature type="transmembrane region" description="Helical" evidence="1">
    <location>
        <begin position="75"/>
        <end position="101"/>
    </location>
</feature>
<evidence type="ECO:0000313" key="2">
    <source>
        <dbReference type="EMBL" id="ADH97581.1"/>
    </source>
</evidence>
<sequence length="160" mass="18326">MTVNRFFNRHGKKLLILVYVLFLFSVPAFVDMVHSVLYLIAVAILSFIVIRRELAPEASERAFMAKWIEKRKRSVHVNGLINAGLTFVTMAASIFIVPFIVDGRLMEWSALSAGQWTVIVLFLAVFSLAPGYVSVWEREKRYDKLVVKHERMRKHAEGDG</sequence>
<evidence type="ECO:0000256" key="1">
    <source>
        <dbReference type="SAM" id="Phobius"/>
    </source>
</evidence>
<keyword evidence="1" id="KW-0472">Membrane</keyword>
<dbReference type="AlphaFoldDB" id="D6XV23"/>
<feature type="transmembrane region" description="Helical" evidence="1">
    <location>
        <begin position="14"/>
        <end position="30"/>
    </location>
</feature>
<organism evidence="2 3">
    <name type="scientific">Bacillus selenitireducens (strain ATCC 700615 / DSM 15326 / MLS10)</name>
    <dbReference type="NCBI Taxonomy" id="439292"/>
    <lineage>
        <taxon>Bacteria</taxon>
        <taxon>Bacillati</taxon>
        <taxon>Bacillota</taxon>
        <taxon>Bacilli</taxon>
        <taxon>Bacillales</taxon>
        <taxon>Bacillaceae</taxon>
        <taxon>Salisediminibacterium</taxon>
    </lineage>
</organism>
<keyword evidence="3" id="KW-1185">Reference proteome</keyword>
<keyword evidence="1" id="KW-0812">Transmembrane</keyword>
<dbReference type="EMBL" id="CP001791">
    <property type="protein sequence ID" value="ADH97581.1"/>
    <property type="molecule type" value="Genomic_DNA"/>
</dbReference>
<dbReference type="Proteomes" id="UP000000271">
    <property type="component" value="Chromosome"/>
</dbReference>
<evidence type="ECO:0000313" key="3">
    <source>
        <dbReference type="Proteomes" id="UP000000271"/>
    </source>
</evidence>
<protein>
    <submittedName>
        <fullName evidence="2">Uncharacterized protein</fullName>
    </submittedName>
</protein>
<feature type="transmembrane region" description="Helical" evidence="1">
    <location>
        <begin position="113"/>
        <end position="135"/>
    </location>
</feature>
<accession>D6XV23</accession>
<name>D6XV23_BACIE</name>
<keyword evidence="1" id="KW-1133">Transmembrane helix</keyword>
<reference evidence="2" key="1">
    <citation type="submission" date="2009-10" db="EMBL/GenBank/DDBJ databases">
        <title>Complete sequence of Bacillus selenitireducens MLS10.</title>
        <authorList>
            <consortium name="US DOE Joint Genome Institute"/>
            <person name="Lucas S."/>
            <person name="Copeland A."/>
            <person name="Lapidus A."/>
            <person name="Glavina del Rio T."/>
            <person name="Dalin E."/>
            <person name="Tice H."/>
            <person name="Bruce D."/>
            <person name="Goodwin L."/>
            <person name="Pitluck S."/>
            <person name="Sims D."/>
            <person name="Brettin T."/>
            <person name="Detter J.C."/>
            <person name="Han C."/>
            <person name="Larimer F."/>
            <person name="Land M."/>
            <person name="Hauser L."/>
            <person name="Kyrpides N."/>
            <person name="Ovchinnikova G."/>
            <person name="Stolz J."/>
        </authorList>
    </citation>
    <scope>NUCLEOTIDE SEQUENCE [LARGE SCALE GENOMIC DNA]</scope>
    <source>
        <strain evidence="2">MLS10</strain>
    </source>
</reference>
<gene>
    <name evidence="2" type="ordered locus">Bsel_0030</name>
</gene>
<dbReference type="KEGG" id="bse:Bsel_0030"/>
<dbReference type="HOGENOM" id="CLU_1648756_0_0_9"/>
<proteinExistence type="predicted"/>